<proteinExistence type="predicted"/>
<dbReference type="InterPro" id="IPR021328">
    <property type="entry name" value="CotB-like"/>
</dbReference>
<protein>
    <recommendedName>
        <fullName evidence="3">DUF2935 domain-containing protein</fullName>
    </recommendedName>
</protein>
<gene>
    <name evidence="1" type="ORF">SAMN05444373_10129</name>
</gene>
<reference evidence="1 2" key="1">
    <citation type="submission" date="2016-11" db="EMBL/GenBank/DDBJ databases">
        <authorList>
            <person name="Varghese N."/>
            <person name="Submissions S."/>
        </authorList>
    </citation>
    <scope>NUCLEOTIDE SEQUENCE [LARGE SCALE GENOMIC DNA]</scope>
    <source>
        <strain evidence="1 2">DSM 19027</strain>
    </source>
</reference>
<dbReference type="EMBL" id="FQZP01000012">
    <property type="protein sequence ID" value="SHI84315.1"/>
    <property type="molecule type" value="Genomic_DNA"/>
</dbReference>
<dbReference type="Pfam" id="PF11155">
    <property type="entry name" value="DUF2935"/>
    <property type="match status" value="2"/>
</dbReference>
<dbReference type="AlphaFoldDB" id="A0A1M6EFS4"/>
<sequence>MLSGQEFVRVSLETNLFFQRIMKEHLFFFEISLPPVESLLIQEANALKRGFEQLLGHSVYYATGIVSEQAVKSNILVTPYTLRAEEMSVMLTGASLSTEITKAEYSLGNTARSYQPEWPENIMDEINRRSYNLLKEVIAFQKKLFELRLECRSFMFVYSALLHHVDHEAEYYMKILESLMQRKLPGKNLCDELNLWNHIMEEHAQFIDGMLDPTEEKLKETARATANTFDRLSKGCTAATARQILQNSITATEGISAFKKAATEGLLQCRIRSVIPPLLADHVWRESNYYLQLLDSLKQS</sequence>
<evidence type="ECO:0000313" key="1">
    <source>
        <dbReference type="EMBL" id="SHI84315.1"/>
    </source>
</evidence>
<evidence type="ECO:0008006" key="3">
    <source>
        <dbReference type="Google" id="ProtNLM"/>
    </source>
</evidence>
<organism evidence="1 2">
    <name type="scientific">Thermoclostridium caenicola</name>
    <dbReference type="NCBI Taxonomy" id="659425"/>
    <lineage>
        <taxon>Bacteria</taxon>
        <taxon>Bacillati</taxon>
        <taxon>Bacillota</taxon>
        <taxon>Clostridia</taxon>
        <taxon>Eubacteriales</taxon>
        <taxon>Oscillospiraceae</taxon>
        <taxon>Thermoclostridium</taxon>
    </lineage>
</organism>
<dbReference type="Gene3D" id="1.20.1260.120">
    <property type="entry name" value="Protein of unknown function DUF2935"/>
    <property type="match status" value="1"/>
</dbReference>
<dbReference type="SUPFAM" id="SSF158430">
    <property type="entry name" value="Bacillus cereus metalloprotein-like"/>
    <property type="match status" value="2"/>
</dbReference>
<dbReference type="Proteomes" id="UP000324781">
    <property type="component" value="Unassembled WGS sequence"/>
</dbReference>
<accession>A0A1M6EFS4</accession>
<dbReference type="RefSeq" id="WP_149678277.1">
    <property type="nucleotide sequence ID" value="NZ_FQZP01000012.1"/>
</dbReference>
<evidence type="ECO:0000313" key="2">
    <source>
        <dbReference type="Proteomes" id="UP000324781"/>
    </source>
</evidence>
<keyword evidence="2" id="KW-1185">Reference proteome</keyword>
<name>A0A1M6EFS4_9FIRM</name>
<dbReference type="OrthoDB" id="1633927at2"/>